<evidence type="ECO:0000313" key="3">
    <source>
        <dbReference type="EMBL" id="MCF4097782.1"/>
    </source>
</evidence>
<feature type="region of interest" description="Disordered" evidence="1">
    <location>
        <begin position="237"/>
        <end position="257"/>
    </location>
</feature>
<proteinExistence type="predicted"/>
<dbReference type="EMBL" id="JAKGTI010000001">
    <property type="protein sequence ID" value="MCF4097782.1"/>
    <property type="molecule type" value="Genomic_DNA"/>
</dbReference>
<organism evidence="3 4">
    <name type="scientific">Maritalea mediterranea</name>
    <dbReference type="NCBI Taxonomy" id="2909667"/>
    <lineage>
        <taxon>Bacteria</taxon>
        <taxon>Pseudomonadati</taxon>
        <taxon>Pseudomonadota</taxon>
        <taxon>Alphaproteobacteria</taxon>
        <taxon>Hyphomicrobiales</taxon>
        <taxon>Devosiaceae</taxon>
        <taxon>Maritalea</taxon>
    </lineage>
</organism>
<gene>
    <name evidence="3" type="ORF">L1I42_04700</name>
</gene>
<name>A0ABS9E4I6_9HYPH</name>
<keyword evidence="4" id="KW-1185">Reference proteome</keyword>
<dbReference type="Pfam" id="PF04028">
    <property type="entry name" value="DUF374"/>
    <property type="match status" value="1"/>
</dbReference>
<evidence type="ECO:0000256" key="1">
    <source>
        <dbReference type="SAM" id="MobiDB-lite"/>
    </source>
</evidence>
<reference evidence="3 4" key="1">
    <citation type="submission" date="2022-01" db="EMBL/GenBank/DDBJ databases">
        <title>Maritalea mediterranea sp. nov., isolated from marine plastic residues from the Malva-rosa beach (Valencia, Spain).</title>
        <authorList>
            <person name="Vidal-Verdu A."/>
            <person name="Molina-Menor E."/>
            <person name="Pascual J."/>
            <person name="Pereto J."/>
            <person name="Porcar M."/>
        </authorList>
    </citation>
    <scope>NUCLEOTIDE SEQUENCE [LARGE SCALE GENOMIC DNA]</scope>
    <source>
        <strain evidence="3 4">P4.10X</strain>
    </source>
</reference>
<evidence type="ECO:0000313" key="4">
    <source>
        <dbReference type="Proteomes" id="UP001201217"/>
    </source>
</evidence>
<dbReference type="RefSeq" id="WP_236113329.1">
    <property type="nucleotide sequence ID" value="NZ_JAKGTI010000001.1"/>
</dbReference>
<comment type="caution">
    <text evidence="3">The sequence shown here is derived from an EMBL/GenBank/DDBJ whole genome shotgun (WGS) entry which is preliminary data.</text>
</comment>
<accession>A0ABS9E4I6</accession>
<feature type="compositionally biased region" description="Basic and acidic residues" evidence="1">
    <location>
        <begin position="237"/>
        <end position="248"/>
    </location>
</feature>
<protein>
    <submittedName>
        <fullName evidence="3">DUF374 domain-containing protein</fullName>
    </submittedName>
</protein>
<evidence type="ECO:0000259" key="2">
    <source>
        <dbReference type="Pfam" id="PF04028"/>
    </source>
</evidence>
<feature type="domain" description="DUF374" evidence="2">
    <location>
        <begin position="78"/>
        <end position="147"/>
    </location>
</feature>
<sequence length="257" mass="27880">MNAKSRKTSGGRGLNSTKARHFIGWHILGGYLRLTSATSKFVYDPPNAEQKCADLMPAIYVCWHGQGMLGMKLVPEASQLTILTSRHPDGQLVAAAAKSFGCSNIDGSGASPKQDEGTGGMAAMREMVRAMKNGQSIGITADIPPIPGRQVSDGVALLARFSGRPIIPYAVSSSRRSVLEKVWDKMQINHPFSRISAVVDEPLYVPRTAKDLTPYSEELAKRLDNVLKRAFLLADSKELPPRPDRSDFDPQGSEASN</sequence>
<dbReference type="InterPro" id="IPR007172">
    <property type="entry name" value="DUF374"/>
</dbReference>
<dbReference type="Proteomes" id="UP001201217">
    <property type="component" value="Unassembled WGS sequence"/>
</dbReference>